<keyword evidence="2" id="KW-1185">Reference proteome</keyword>
<reference evidence="1 2" key="1">
    <citation type="journal article" date="2018" name="Int. J. Syst. Evol. Microbiol.">
        <title>Methylomusa anaerophila gen. nov., sp. nov., an anaerobic methanol-utilizing bacterium isolated from a microbial fuel cell.</title>
        <authorList>
            <person name="Amano N."/>
            <person name="Yamamuro A."/>
            <person name="Miyahara M."/>
            <person name="Kouzuma A."/>
            <person name="Abe T."/>
            <person name="Watanabe K."/>
        </authorList>
    </citation>
    <scope>NUCLEOTIDE SEQUENCE [LARGE SCALE GENOMIC DNA]</scope>
    <source>
        <strain evidence="1 2">MMFC1</strain>
    </source>
</reference>
<dbReference type="Proteomes" id="UP000276437">
    <property type="component" value="Chromosome"/>
</dbReference>
<proteinExistence type="predicted"/>
<dbReference type="AlphaFoldDB" id="A0A348AJ22"/>
<dbReference type="EMBL" id="AP018449">
    <property type="protein sequence ID" value="BBB91070.1"/>
    <property type="molecule type" value="Genomic_DNA"/>
</dbReference>
<accession>A0A348AJ22</accession>
<organism evidence="1 2">
    <name type="scientific">Methylomusa anaerophila</name>
    <dbReference type="NCBI Taxonomy" id="1930071"/>
    <lineage>
        <taxon>Bacteria</taxon>
        <taxon>Bacillati</taxon>
        <taxon>Bacillota</taxon>
        <taxon>Negativicutes</taxon>
        <taxon>Selenomonadales</taxon>
        <taxon>Sporomusaceae</taxon>
        <taxon>Methylomusa</taxon>
    </lineage>
</organism>
<protein>
    <submittedName>
        <fullName evidence="1">Uncharacterized protein</fullName>
    </submittedName>
</protein>
<dbReference type="RefSeq" id="WP_269471872.1">
    <property type="nucleotide sequence ID" value="NZ_AP018449.1"/>
</dbReference>
<gene>
    <name evidence="1" type="ORF">MAMMFC1_01738</name>
</gene>
<dbReference type="KEGG" id="mana:MAMMFC1_01738"/>
<dbReference type="NCBIfam" id="NF040910">
    <property type="entry name" value="CD1375_fam"/>
    <property type="match status" value="1"/>
</dbReference>
<dbReference type="InterPro" id="IPR047907">
    <property type="entry name" value="CD1375-like"/>
</dbReference>
<evidence type="ECO:0000313" key="2">
    <source>
        <dbReference type="Proteomes" id="UP000276437"/>
    </source>
</evidence>
<evidence type="ECO:0000313" key="1">
    <source>
        <dbReference type="EMBL" id="BBB91070.1"/>
    </source>
</evidence>
<name>A0A348AJ22_9FIRM</name>
<sequence length="42" mass="4840">MATAIIPALVRVYANLVENGRRTIDQVPEDYREAVQEYMKQS</sequence>